<comment type="similarity">
    <text evidence="1 6">Belongs to the peptidase S9A family.</text>
</comment>
<dbReference type="PANTHER" id="PTHR11757">
    <property type="entry name" value="PROTEASE FAMILY S9A OLIGOPEPTIDASE"/>
    <property type="match status" value="1"/>
</dbReference>
<dbReference type="InterPro" id="IPR002470">
    <property type="entry name" value="Peptidase_S9A"/>
</dbReference>
<sequence length="816" mass="91112">MRVALVAVGLSSLVAPKMALSRLASRSVAMRSFSSGPLALGWPQHRRERRSGTRLGWLSGGALSAGFVLHSMSTAASEETATAPVAEKRPHKVWFGAPLEGAAGADAQKGEQAMTDRKFIVDPYYWLRDDERKNEEVLAHLHKENDFAVAKTKHLEELRKTLYEEMRSHIKETDASAGYDSGPFTYYTRTVEGLGYAIHCRRPRGAALETSEEVILDENEVSKQNTKSSQTNVGDVEESPNHTMLAYTVDESGYETYDLKFKTLGPDAKEIDEVVPEVDSGVEWGKDESTIFYTKMDDQHRPYQLWRHTMGTPASEDELLYTEEDDLFWMGIGKTLDNNFLVLETASKETAEVHVLNLNEKKGKLSVVAPRRFGVLYDVDHRDGNFYIVTNDENNKNFKLSVAPATAPGPENWKPLLDAKGDTVFGNGADVSPGARMLGSLTCFKDFIAVSGRYDGYRRVWVIEMEDGAKGDGSGGARLARECHEVQFADTAATPYIGSNAEFDTDKIRVGYTSMVAPSSTFDYTPKTRKLELVKEKEVPNYDPSLYATEVLQATAHDGQKIPVTIMYRKDKYEEGKPMPLHLYGYGSYGASMDPSFSATRLSLLDRGVAYAIAHIRGGSEMGRAWYESMGKYLTKMNTFFDFISAAEHLVDLKLTTSDMMSMEGRSAGGLLMGAVLNMRPDLFKAAIAGVPFVDLMVTMCDASIPLTVGEWEEWGNPNDAKYYYYMRMYSPMDNVVPQHYPNVLATAGLHDPRVAYWEPAKWVQHLRDNNLGDSEILLKMDLEAGHFSASDRYKYLRELAFDHAFVLDKLGLAEK</sequence>
<evidence type="ECO:0000256" key="4">
    <source>
        <dbReference type="ARBA" id="ARBA00022825"/>
    </source>
</evidence>
<evidence type="ECO:0000256" key="2">
    <source>
        <dbReference type="ARBA" id="ARBA00022670"/>
    </source>
</evidence>
<keyword evidence="3 6" id="KW-0378">Hydrolase</keyword>
<feature type="signal peptide" evidence="7">
    <location>
        <begin position="1"/>
        <end position="19"/>
    </location>
</feature>
<dbReference type="EC" id="3.4.21.-" evidence="6"/>
<evidence type="ECO:0000259" key="9">
    <source>
        <dbReference type="Pfam" id="PF02897"/>
    </source>
</evidence>
<dbReference type="InterPro" id="IPR001375">
    <property type="entry name" value="Peptidase_S9_cat"/>
</dbReference>
<keyword evidence="4 6" id="KW-0720">Serine protease</keyword>
<dbReference type="EMBL" id="HBEA01018094">
    <property type="protein sequence ID" value="CAD8264245.1"/>
    <property type="molecule type" value="Transcribed_RNA"/>
</dbReference>
<evidence type="ECO:0000259" key="8">
    <source>
        <dbReference type="Pfam" id="PF00326"/>
    </source>
</evidence>
<dbReference type="InterPro" id="IPR029058">
    <property type="entry name" value="AB_hydrolase_fold"/>
</dbReference>
<dbReference type="InterPro" id="IPR051543">
    <property type="entry name" value="Serine_Peptidase_S9A"/>
</dbReference>
<feature type="domain" description="Peptidase S9A N-terminal" evidence="9">
    <location>
        <begin position="115"/>
        <end position="536"/>
    </location>
</feature>
<proteinExistence type="inferred from homology"/>
<dbReference type="GO" id="GO:0004252">
    <property type="term" value="F:serine-type endopeptidase activity"/>
    <property type="evidence" value="ECO:0007669"/>
    <property type="project" value="UniProtKB-UniRule"/>
</dbReference>
<dbReference type="PROSITE" id="PS00708">
    <property type="entry name" value="PRO_ENDOPEP_SER"/>
    <property type="match status" value="1"/>
</dbReference>
<reference evidence="10" key="1">
    <citation type="submission" date="2021-01" db="EMBL/GenBank/DDBJ databases">
        <authorList>
            <person name="Corre E."/>
            <person name="Pelletier E."/>
            <person name="Niang G."/>
            <person name="Scheremetjew M."/>
            <person name="Finn R."/>
            <person name="Kale V."/>
            <person name="Holt S."/>
            <person name="Cochrane G."/>
            <person name="Meng A."/>
            <person name="Brown T."/>
            <person name="Cohen L."/>
        </authorList>
    </citation>
    <scope>NUCLEOTIDE SEQUENCE</scope>
    <source>
        <strain evidence="10">CCMP2078</strain>
    </source>
</reference>
<evidence type="ECO:0000256" key="5">
    <source>
        <dbReference type="ARBA" id="ARBA00045448"/>
    </source>
</evidence>
<dbReference type="PRINTS" id="PR00862">
    <property type="entry name" value="PROLIGOPTASE"/>
</dbReference>
<dbReference type="Gene3D" id="2.130.10.120">
    <property type="entry name" value="Prolyl oligopeptidase, N-terminal domain"/>
    <property type="match status" value="1"/>
</dbReference>
<name>A0A7R9UFK7_9STRA</name>
<dbReference type="SUPFAM" id="SSF50993">
    <property type="entry name" value="Peptidase/esterase 'gauge' domain"/>
    <property type="match status" value="1"/>
</dbReference>
<feature type="domain" description="Peptidase S9 prolyl oligopeptidase catalytic" evidence="8">
    <location>
        <begin position="595"/>
        <end position="812"/>
    </location>
</feature>
<dbReference type="InterPro" id="IPR023302">
    <property type="entry name" value="Pept_S9A_N"/>
</dbReference>
<feature type="chain" id="PRO_5030823091" description="Prolyl endopeptidase" evidence="7">
    <location>
        <begin position="20"/>
        <end position="816"/>
    </location>
</feature>
<dbReference type="InterPro" id="IPR002471">
    <property type="entry name" value="Pept_S9_AS"/>
</dbReference>
<dbReference type="GO" id="GO:0006508">
    <property type="term" value="P:proteolysis"/>
    <property type="evidence" value="ECO:0007669"/>
    <property type="project" value="UniProtKB-KW"/>
</dbReference>
<evidence type="ECO:0000313" key="10">
    <source>
        <dbReference type="EMBL" id="CAD8264245.1"/>
    </source>
</evidence>
<dbReference type="Gene3D" id="3.40.50.1820">
    <property type="entry name" value="alpha/beta hydrolase"/>
    <property type="match status" value="1"/>
</dbReference>
<dbReference type="SUPFAM" id="SSF53474">
    <property type="entry name" value="alpha/beta-Hydrolases"/>
    <property type="match status" value="1"/>
</dbReference>
<dbReference type="Pfam" id="PF00326">
    <property type="entry name" value="Peptidase_S9"/>
    <property type="match status" value="1"/>
</dbReference>
<evidence type="ECO:0000256" key="1">
    <source>
        <dbReference type="ARBA" id="ARBA00005228"/>
    </source>
</evidence>
<dbReference type="AlphaFoldDB" id="A0A7R9UFK7"/>
<protein>
    <recommendedName>
        <fullName evidence="6">Prolyl endopeptidase</fullName>
        <ecNumber evidence="6">3.4.21.-</ecNumber>
    </recommendedName>
</protein>
<comment type="function">
    <text evidence="5">Serine peptidase whose precise substrate specificity remains unclear. Does not cleave peptides after a arginine or lysine residue. Regulates trans-Golgi network morphology and sorting by regulating the membrane binding of the AP-1 complex. May play a role in the regulation of synaptic vesicle exocytosis.</text>
</comment>
<keyword evidence="2 6" id="KW-0645">Protease</keyword>
<dbReference type="Pfam" id="PF02897">
    <property type="entry name" value="Peptidase_S9_N"/>
    <property type="match status" value="1"/>
</dbReference>
<dbReference type="PANTHER" id="PTHR11757:SF19">
    <property type="entry name" value="PROLYL ENDOPEPTIDASE-LIKE"/>
    <property type="match status" value="1"/>
</dbReference>
<gene>
    <name evidence="10" type="ORF">PPYR1160_LOCUS13748</name>
</gene>
<organism evidence="10">
    <name type="scientific">Pinguiococcus pyrenoidosus</name>
    <dbReference type="NCBI Taxonomy" id="172671"/>
    <lineage>
        <taxon>Eukaryota</taxon>
        <taxon>Sar</taxon>
        <taxon>Stramenopiles</taxon>
        <taxon>Ochrophyta</taxon>
        <taxon>Pinguiophyceae</taxon>
        <taxon>Pinguiochrysidales</taxon>
        <taxon>Pinguiochrysidaceae</taxon>
        <taxon>Pinguiococcus</taxon>
    </lineage>
</organism>
<evidence type="ECO:0000256" key="6">
    <source>
        <dbReference type="RuleBase" id="RU368024"/>
    </source>
</evidence>
<evidence type="ECO:0000256" key="3">
    <source>
        <dbReference type="ARBA" id="ARBA00022801"/>
    </source>
</evidence>
<keyword evidence="7" id="KW-0732">Signal</keyword>
<evidence type="ECO:0000256" key="7">
    <source>
        <dbReference type="SAM" id="SignalP"/>
    </source>
</evidence>
<accession>A0A7R9UFK7</accession>